<reference evidence="2 3" key="1">
    <citation type="submission" date="2024-01" db="EMBL/GenBank/DDBJ databases">
        <title>The genome sequence of Erythrobacteraceae sp. strain 1XM1-14.</title>
        <authorList>
            <person name="Liu Y."/>
        </authorList>
    </citation>
    <scope>NUCLEOTIDE SEQUENCE [LARGE SCALE GENOMIC DNA]</scope>
    <source>
        <strain evidence="2 3">1XM1-14</strain>
    </source>
</reference>
<sequence>MKPFYLLLMVLWGILAFYTGHVIADHGFNLFPYLFGDMAEWTWPGQFNLDFMMMLFLSASWTEWRNGFSTPGLILALIAFLGGAGFLLPYLTYLAWKHEGDTAAILLGDNRMDRQ</sequence>
<keyword evidence="1" id="KW-0472">Membrane</keyword>
<evidence type="ECO:0008006" key="4">
    <source>
        <dbReference type="Google" id="ProtNLM"/>
    </source>
</evidence>
<feature type="transmembrane region" description="Helical" evidence="1">
    <location>
        <begin position="43"/>
        <end position="61"/>
    </location>
</feature>
<proteinExistence type="predicted"/>
<comment type="caution">
    <text evidence="2">The sequence shown here is derived from an EMBL/GenBank/DDBJ whole genome shotgun (WGS) entry which is preliminary data.</text>
</comment>
<evidence type="ECO:0000313" key="2">
    <source>
        <dbReference type="EMBL" id="MEE1876928.1"/>
    </source>
</evidence>
<keyword evidence="1" id="KW-0812">Transmembrane</keyword>
<accession>A0ABU7GCU1</accession>
<dbReference type="Proteomes" id="UP001343492">
    <property type="component" value="Unassembled WGS sequence"/>
</dbReference>
<protein>
    <recommendedName>
        <fullName evidence="4">DUF2834 domain-containing protein</fullName>
    </recommendedName>
</protein>
<feature type="transmembrane region" description="Helical" evidence="1">
    <location>
        <begin position="73"/>
        <end position="96"/>
    </location>
</feature>
<dbReference type="EMBL" id="JAZDQV010000003">
    <property type="protein sequence ID" value="MEE1876928.1"/>
    <property type="molecule type" value="Genomic_DNA"/>
</dbReference>
<keyword evidence="3" id="KW-1185">Reference proteome</keyword>
<evidence type="ECO:0000313" key="3">
    <source>
        <dbReference type="Proteomes" id="UP001343492"/>
    </source>
</evidence>
<name>A0ABU7GCU1_9SPHN</name>
<gene>
    <name evidence="2" type="ORF">VRS74_04430</name>
</gene>
<organism evidence="2 3">
    <name type="scientific">Altererythrobacter litoralis</name>
    <dbReference type="NCBI Taxonomy" id="3113904"/>
    <lineage>
        <taxon>Bacteria</taxon>
        <taxon>Pseudomonadati</taxon>
        <taxon>Pseudomonadota</taxon>
        <taxon>Alphaproteobacteria</taxon>
        <taxon>Sphingomonadales</taxon>
        <taxon>Erythrobacteraceae</taxon>
        <taxon>Altererythrobacter</taxon>
    </lineage>
</organism>
<dbReference type="RefSeq" id="WP_354144031.1">
    <property type="nucleotide sequence ID" value="NZ_JAZDQV010000003.1"/>
</dbReference>
<keyword evidence="1" id="KW-1133">Transmembrane helix</keyword>
<evidence type="ECO:0000256" key="1">
    <source>
        <dbReference type="SAM" id="Phobius"/>
    </source>
</evidence>